<keyword evidence="3" id="KW-1185">Reference proteome</keyword>
<dbReference type="AlphaFoldDB" id="A0AA37T7G3"/>
<evidence type="ECO:0000256" key="1">
    <source>
        <dbReference type="SAM" id="MobiDB-lite"/>
    </source>
</evidence>
<proteinExistence type="predicted"/>
<dbReference type="Proteomes" id="UP001156601">
    <property type="component" value="Unassembled WGS sequence"/>
</dbReference>
<name>A0AA37T7G3_9ALTE</name>
<feature type="region of interest" description="Disordered" evidence="1">
    <location>
        <begin position="71"/>
        <end position="91"/>
    </location>
</feature>
<dbReference type="EMBL" id="BSOT01000019">
    <property type="protein sequence ID" value="GLR72910.1"/>
    <property type="molecule type" value="Genomic_DNA"/>
</dbReference>
<evidence type="ECO:0000313" key="3">
    <source>
        <dbReference type="Proteomes" id="UP001156601"/>
    </source>
</evidence>
<evidence type="ECO:0000313" key="2">
    <source>
        <dbReference type="EMBL" id="GLR72910.1"/>
    </source>
</evidence>
<comment type="caution">
    <text evidence="2">The sequence shown here is derived from an EMBL/GenBank/DDBJ whole genome shotgun (WGS) entry which is preliminary data.</text>
</comment>
<reference evidence="2" key="2">
    <citation type="submission" date="2023-01" db="EMBL/GenBank/DDBJ databases">
        <title>Draft genome sequence of Agaribacter marinus strain NBRC 110023.</title>
        <authorList>
            <person name="Sun Q."/>
            <person name="Mori K."/>
        </authorList>
    </citation>
    <scope>NUCLEOTIDE SEQUENCE</scope>
    <source>
        <strain evidence="2">NBRC 110023</strain>
    </source>
</reference>
<organism evidence="2 3">
    <name type="scientific">Agaribacter marinus</name>
    <dbReference type="NCBI Taxonomy" id="1431249"/>
    <lineage>
        <taxon>Bacteria</taxon>
        <taxon>Pseudomonadati</taxon>
        <taxon>Pseudomonadota</taxon>
        <taxon>Gammaproteobacteria</taxon>
        <taxon>Alteromonadales</taxon>
        <taxon>Alteromonadaceae</taxon>
        <taxon>Agaribacter</taxon>
    </lineage>
</organism>
<gene>
    <name evidence="2" type="ORF">GCM10007852_38180</name>
</gene>
<accession>A0AA37T7G3</accession>
<protein>
    <submittedName>
        <fullName evidence="2">Uncharacterized protein</fullName>
    </submittedName>
</protein>
<reference evidence="2" key="1">
    <citation type="journal article" date="2014" name="Int. J. Syst. Evol. Microbiol.">
        <title>Complete genome sequence of Corynebacterium casei LMG S-19264T (=DSM 44701T), isolated from a smear-ripened cheese.</title>
        <authorList>
            <consortium name="US DOE Joint Genome Institute (JGI-PGF)"/>
            <person name="Walter F."/>
            <person name="Albersmeier A."/>
            <person name="Kalinowski J."/>
            <person name="Ruckert C."/>
        </authorList>
    </citation>
    <scope>NUCLEOTIDE SEQUENCE</scope>
    <source>
        <strain evidence="2">NBRC 110023</strain>
    </source>
</reference>
<sequence length="91" mass="10523">MSVIDKHNKVFHSLHIYDGINCANFSISNKLADIFVKKVISADDIMQKNHYTALRFAAWLNSLSQKSIQLTEREQSSSRRKRELKSFNVPL</sequence>